<dbReference type="Pfam" id="PF18292">
    <property type="entry name" value="ZIP4_domain"/>
    <property type="match status" value="1"/>
</dbReference>
<proteinExistence type="predicted"/>
<dbReference type="InterPro" id="IPR049406">
    <property type="entry name" value="ZIP4_12_EF-hand"/>
</dbReference>
<evidence type="ECO:0000256" key="1">
    <source>
        <dbReference type="ARBA" id="ARBA00004141"/>
    </source>
</evidence>
<evidence type="ECO:0000256" key="2">
    <source>
        <dbReference type="ARBA" id="ARBA00022692"/>
    </source>
</evidence>
<organism evidence="10 11">
    <name type="scientific">Anabarilius grahami</name>
    <name type="common">Kanglang fish</name>
    <name type="synonym">Barilius grahami</name>
    <dbReference type="NCBI Taxonomy" id="495550"/>
    <lineage>
        <taxon>Eukaryota</taxon>
        <taxon>Metazoa</taxon>
        <taxon>Chordata</taxon>
        <taxon>Craniata</taxon>
        <taxon>Vertebrata</taxon>
        <taxon>Euteleostomi</taxon>
        <taxon>Actinopterygii</taxon>
        <taxon>Neopterygii</taxon>
        <taxon>Teleostei</taxon>
        <taxon>Ostariophysi</taxon>
        <taxon>Cypriniformes</taxon>
        <taxon>Xenocyprididae</taxon>
        <taxon>Xenocypridinae</taxon>
        <taxon>Xenocypridinae incertae sedis</taxon>
        <taxon>Anabarilius</taxon>
    </lineage>
</organism>
<dbReference type="InterPro" id="IPR050208">
    <property type="entry name" value="MHC_class-I_related"/>
</dbReference>
<evidence type="ECO:0000256" key="5">
    <source>
        <dbReference type="ARBA" id="ARBA00023180"/>
    </source>
</evidence>
<dbReference type="PANTHER" id="PTHR16675:SF193">
    <property type="entry name" value="LOC571647 PROTEIN-RELATED"/>
    <property type="match status" value="1"/>
</dbReference>
<dbReference type="InterPro" id="IPR013783">
    <property type="entry name" value="Ig-like_fold"/>
</dbReference>
<feature type="chain" id="PRO_5018206996" evidence="8">
    <location>
        <begin position="23"/>
        <end position="1821"/>
    </location>
</feature>
<dbReference type="InterPro" id="IPR037055">
    <property type="entry name" value="MHC_I-like_Ag-recog_sf"/>
</dbReference>
<evidence type="ECO:0000259" key="9">
    <source>
        <dbReference type="PROSITE" id="PS50835"/>
    </source>
</evidence>
<dbReference type="SUPFAM" id="SSF54452">
    <property type="entry name" value="MHC antigen-recognition domain"/>
    <property type="match status" value="3"/>
</dbReference>
<feature type="domain" description="Ig-like" evidence="9">
    <location>
        <begin position="1707"/>
        <end position="1810"/>
    </location>
</feature>
<dbReference type="GO" id="GO:0046873">
    <property type="term" value="F:metal ion transmembrane transporter activity"/>
    <property type="evidence" value="ECO:0007669"/>
    <property type="project" value="InterPro"/>
</dbReference>
<dbReference type="InterPro" id="IPR007110">
    <property type="entry name" value="Ig-like_dom"/>
</dbReference>
<protein>
    <submittedName>
        <fullName evidence="10">Zinc transporter ZIP4</fullName>
    </submittedName>
</protein>
<evidence type="ECO:0000256" key="4">
    <source>
        <dbReference type="ARBA" id="ARBA00023136"/>
    </source>
</evidence>
<feature type="transmembrane region" description="Helical" evidence="7">
    <location>
        <begin position="381"/>
        <end position="403"/>
    </location>
</feature>
<dbReference type="InterPro" id="IPR003597">
    <property type="entry name" value="Ig_C1-set"/>
</dbReference>
<reference evidence="10 11" key="1">
    <citation type="submission" date="2018-10" db="EMBL/GenBank/DDBJ databases">
        <title>Genome assembly for a Yunnan-Guizhou Plateau 3E fish, Anabarilius grahami (Regan), and its evolutionary and genetic applications.</title>
        <authorList>
            <person name="Jiang W."/>
        </authorList>
    </citation>
    <scope>NUCLEOTIDE SEQUENCE [LARGE SCALE GENOMIC DNA]</scope>
    <source>
        <strain evidence="10">AG-KIZ</strain>
        <tissue evidence="10">Muscle</tissue>
    </source>
</reference>
<feature type="transmembrane region" description="Helical" evidence="7">
    <location>
        <begin position="1271"/>
        <end position="1296"/>
    </location>
</feature>
<dbReference type="SUPFAM" id="SSF48726">
    <property type="entry name" value="Immunoglobulin"/>
    <property type="match status" value="3"/>
</dbReference>
<dbReference type="Gene3D" id="2.60.40.10">
    <property type="entry name" value="Immunoglobulins"/>
    <property type="match status" value="3"/>
</dbReference>
<dbReference type="Pfam" id="PF07654">
    <property type="entry name" value="C1-set"/>
    <property type="match status" value="3"/>
</dbReference>
<evidence type="ECO:0000256" key="7">
    <source>
        <dbReference type="SAM" id="Phobius"/>
    </source>
</evidence>
<feature type="transmembrane region" description="Helical" evidence="7">
    <location>
        <begin position="423"/>
        <end position="440"/>
    </location>
</feature>
<dbReference type="GO" id="GO:0005615">
    <property type="term" value="C:extracellular space"/>
    <property type="evidence" value="ECO:0007669"/>
    <property type="project" value="TreeGrafter"/>
</dbReference>
<keyword evidence="8" id="KW-0732">Signal</keyword>
<dbReference type="PROSITE" id="PS50835">
    <property type="entry name" value="IG_LIKE"/>
    <property type="match status" value="1"/>
</dbReference>
<feature type="transmembrane region" description="Helical" evidence="7">
    <location>
        <begin position="345"/>
        <end position="369"/>
    </location>
</feature>
<keyword evidence="4 7" id="KW-0472">Membrane</keyword>
<dbReference type="GO" id="GO:0009897">
    <property type="term" value="C:external side of plasma membrane"/>
    <property type="evidence" value="ECO:0007669"/>
    <property type="project" value="TreeGrafter"/>
</dbReference>
<dbReference type="SMART" id="SM00407">
    <property type="entry name" value="IGc1"/>
    <property type="match status" value="3"/>
</dbReference>
<feature type="transmembrane region" description="Helical" evidence="7">
    <location>
        <begin position="600"/>
        <end position="619"/>
    </location>
</feature>
<sequence length="1821" mass="208586">METRGVLALCFACIGVFAGARADKKDIYARVVDLMSPGEEFLTEDALVSVFERLENRVQCSGVSCGKCLSVDHLQQLLRNFSSSQGLQMEDFFTMAPGCCLFLSAPTETCSAVREGRWGVETEHFIENIFGHSDDHNTSATAHPPHGDITEYEGLEKLFHDLEKYYQPDTHEPCLSLKDILEESSSHHGDHVHVELDAVMGNILYHALRGDCMKAHDLPEQEYFLDYIFSRFGSENLTLHDFEELLKTLKLGGEEHDHDHESHHHSRQTHRSSHAETQRTNSSWDTACFSAEDLWRIFQLNDSSLTRDQFTQLSPALIQQILSGGCSEISTTPVTPDSLSTAERYGYATLANLIICLMAMFGIVVLLFSACTQVFELCIQFCISLAVGSLTGDALLHLLPAFLGLHVHEDGHDHDHTQDNFDYVYKLLVLLAGVYFFYLMESIFSIITRRQHHHHHDEEESDVHHCDHGKVLQMFHQERQNKHSNSQADLVDAERKEKSFLEPVGTEREQRLLPYMITIGDAIHNFADGLALGAAFSISWRSGLATSLAVLCHELPHELGDFAILLHCGVSVKRALLLNVGSSLTSFIGLYIALSVSTETVAMEWISAVTAGLFLYVGLADMFRTLAAVCGWNEQALITTYRQGLEPRVRLQLAACEDTIGLEKFIQHSIRCATRMQACLQEHQDQFLPISSLCRSEPVSSPEPANDPMDVENSRLTPSERQRRLTLHFVISKSLISGEMFEFDHSVELNDIRMSLCHSVNKADFMTQLCEESERLFNESDDLRYKQQWLQINLKTLMMMMELKRKNSTRDTDLHVLQWRHGCAVERHSNGSVMFLQGTDEYAYDGQTLTFDLLMHWKPLVLDHDIIWNRESVSSLERKCVETLTSFIELQREGKFIMKSRPDVHTLVKASGSSVKQLLVCLATGFYPKHVQMEIRHNQTPLPDEQLNSDGIRPNADESFQLMKSLEILPSERYQYWCVVEHQTKYFFMDYIDKEIHSLYYMYSVMSKSLISGEMFEFDHSVELNDIQMSLCHSVNKADFMTQLCEESERLFNESDDLHYKQQWLQINLKTLMIMEHKRNNSTRDTDLHVLQWRHGCAVERHSNGSVMFLQGTDEYAYDGQTLTFDLSMHWKPLVLDHDIIWNRESVSSLERKCVETLTSFIELQRERNFIMKSPSKAYLFVKASGSSVKQLLVCLASGFYPKHVQMEIRHNQTPLPDEQLNSDGIRPNADGSFQLMKSLEILLSERSQYQCVVEDQSLTEPHFIRDEVSVLLPLLIGFIVVLVVLAIIILVFYLLRKCVKRRTEEVHDTQSLCDTEATPAAARGAMGSKIISLPNFEIHSLYYMYSVMSKSLISGEMFEFHTSVELNDIQMSLCHSVNKADFMTQLCEESERLFNESDDLHYKQQWLQINLKTLIMMMEHKRKNSTRDTGDCVEWAVGSVGALHKTQMKPEQLEEISESEFLRVEEEHTEEVHDTQSLCDTEATPAAARGAMGSKIISLPNFAMDREDTDQNTFTQNDLLLPPPKIHSLSYMYSVISKSLISGEMFEFYTSVELNDIQMSLCHSVNKADFMTQLCEESERLFNESDDLHYKQQWLQINLKTLMIMEHKRNNSTRDTDLHVLQWRHGCAVERHSNGSVMFLQGTDEYAYDGQTLTFDLSMHWKPLVLDHDIIWNRESVSSLERKCVETLTSFIELQREGKFIMKSRPDVHTLVKASGSSVKQLLVCLATGFYPKHVQMEIRHNQTPLPDEQLNSDGIRPNADGSFQLMKSLEILLSERSQYQCVVEDQSLTEPHFLRGKHHSKKTGQSLSFIKSLHYQCYV</sequence>
<dbReference type="EMBL" id="RJVU01017170">
    <property type="protein sequence ID" value="ROL52229.1"/>
    <property type="molecule type" value="Genomic_DNA"/>
</dbReference>
<dbReference type="InterPro" id="IPR041137">
    <property type="entry name" value="ZIP4_N"/>
</dbReference>
<keyword evidence="5" id="KW-0325">Glycoprotein</keyword>
<dbReference type="Proteomes" id="UP000281406">
    <property type="component" value="Unassembled WGS sequence"/>
</dbReference>
<keyword evidence="2 7" id="KW-0812">Transmembrane</keyword>
<comment type="caution">
    <text evidence="10">The sequence shown here is derived from an EMBL/GenBank/DDBJ whole genome shotgun (WGS) entry which is preliminary data.</text>
</comment>
<comment type="subcellular location">
    <subcellularLocation>
        <location evidence="1">Membrane</location>
        <topology evidence="1">Multi-pass membrane protein</topology>
    </subcellularLocation>
</comment>
<dbReference type="Pfam" id="PF21116">
    <property type="entry name" value="EF-hand_Zip"/>
    <property type="match status" value="1"/>
</dbReference>
<evidence type="ECO:0000313" key="10">
    <source>
        <dbReference type="EMBL" id="ROL52229.1"/>
    </source>
</evidence>
<accession>A0A3N0Z109</accession>
<evidence type="ECO:0000256" key="3">
    <source>
        <dbReference type="ARBA" id="ARBA00022989"/>
    </source>
</evidence>
<feature type="signal peptide" evidence="8">
    <location>
        <begin position="1"/>
        <end position="22"/>
    </location>
</feature>
<dbReference type="InterPro" id="IPR003689">
    <property type="entry name" value="ZIP"/>
</dbReference>
<dbReference type="PANTHER" id="PTHR16675">
    <property type="entry name" value="MHC CLASS I-RELATED"/>
    <property type="match status" value="1"/>
</dbReference>
<dbReference type="Gene3D" id="3.30.500.10">
    <property type="entry name" value="MHC class I-like antigen recognition-like"/>
    <property type="match status" value="4"/>
</dbReference>
<dbReference type="GO" id="GO:0006955">
    <property type="term" value="P:immune response"/>
    <property type="evidence" value="ECO:0007669"/>
    <property type="project" value="TreeGrafter"/>
</dbReference>
<feature type="transmembrane region" description="Helical" evidence="7">
    <location>
        <begin position="575"/>
        <end position="594"/>
    </location>
</feature>
<feature type="region of interest" description="Disordered" evidence="6">
    <location>
        <begin position="255"/>
        <end position="279"/>
    </location>
</feature>
<feature type="compositionally biased region" description="Basic residues" evidence="6">
    <location>
        <begin position="263"/>
        <end position="272"/>
    </location>
</feature>
<dbReference type="InterPro" id="IPR036179">
    <property type="entry name" value="Ig-like_dom_sf"/>
</dbReference>
<evidence type="ECO:0000256" key="8">
    <source>
        <dbReference type="SAM" id="SignalP"/>
    </source>
</evidence>
<dbReference type="OrthoDB" id="200954at2759"/>
<dbReference type="Pfam" id="PF02535">
    <property type="entry name" value="Zip"/>
    <property type="match status" value="1"/>
</dbReference>
<dbReference type="InterPro" id="IPR011162">
    <property type="entry name" value="MHC_I/II-like_Ag-recog"/>
</dbReference>
<gene>
    <name evidence="10" type="ORF">DPX16_8633</name>
</gene>
<evidence type="ECO:0000256" key="6">
    <source>
        <dbReference type="SAM" id="MobiDB-lite"/>
    </source>
</evidence>
<keyword evidence="3 7" id="KW-1133">Transmembrane helix</keyword>
<name>A0A3N0Z109_ANAGA</name>
<keyword evidence="11" id="KW-1185">Reference proteome</keyword>
<evidence type="ECO:0000313" key="11">
    <source>
        <dbReference type="Proteomes" id="UP000281406"/>
    </source>
</evidence>